<gene>
    <name evidence="1" type="ORF">L195_g062534</name>
</gene>
<protein>
    <submittedName>
        <fullName evidence="1">Uncharacterized protein</fullName>
    </submittedName>
</protein>
<comment type="caution">
    <text evidence="1">The sequence shown here is derived from an EMBL/GenBank/DDBJ whole genome shotgun (WGS) entry which is preliminary data.</text>
</comment>
<evidence type="ECO:0000313" key="1">
    <source>
        <dbReference type="EMBL" id="PNX65311.1"/>
    </source>
</evidence>
<name>A0A2K3KG88_TRIPR</name>
<feature type="non-terminal residue" evidence="1">
    <location>
        <position position="1"/>
    </location>
</feature>
<sequence>ARRALNWAWHWARRPGLPGRLSARLLLLGARPAPVLEHFDPFLGL</sequence>
<reference evidence="1 2" key="1">
    <citation type="journal article" date="2014" name="Am. J. Bot.">
        <title>Genome assembly and annotation for red clover (Trifolium pratense; Fabaceae).</title>
        <authorList>
            <person name="Istvanek J."/>
            <person name="Jaros M."/>
            <person name="Krenek A."/>
            <person name="Repkova J."/>
        </authorList>
    </citation>
    <scope>NUCLEOTIDE SEQUENCE [LARGE SCALE GENOMIC DNA]</scope>
    <source>
        <strain evidence="2">cv. Tatra</strain>
        <tissue evidence="1">Young leaves</tissue>
    </source>
</reference>
<evidence type="ECO:0000313" key="2">
    <source>
        <dbReference type="Proteomes" id="UP000236291"/>
    </source>
</evidence>
<accession>A0A2K3KG88</accession>
<dbReference type="AlphaFoldDB" id="A0A2K3KG88"/>
<proteinExistence type="predicted"/>
<dbReference type="EMBL" id="ASHM01177651">
    <property type="protein sequence ID" value="PNX65311.1"/>
    <property type="molecule type" value="Genomic_DNA"/>
</dbReference>
<reference evidence="1 2" key="2">
    <citation type="journal article" date="2017" name="Front. Plant Sci.">
        <title>Gene Classification and Mining of Molecular Markers Useful in Red Clover (Trifolium pratense) Breeding.</title>
        <authorList>
            <person name="Istvanek J."/>
            <person name="Dluhosova J."/>
            <person name="Dluhos P."/>
            <person name="Patkova L."/>
            <person name="Nedelnik J."/>
            <person name="Repkova J."/>
        </authorList>
    </citation>
    <scope>NUCLEOTIDE SEQUENCE [LARGE SCALE GENOMIC DNA]</scope>
    <source>
        <strain evidence="2">cv. Tatra</strain>
        <tissue evidence="1">Young leaves</tissue>
    </source>
</reference>
<organism evidence="1 2">
    <name type="scientific">Trifolium pratense</name>
    <name type="common">Red clover</name>
    <dbReference type="NCBI Taxonomy" id="57577"/>
    <lineage>
        <taxon>Eukaryota</taxon>
        <taxon>Viridiplantae</taxon>
        <taxon>Streptophyta</taxon>
        <taxon>Embryophyta</taxon>
        <taxon>Tracheophyta</taxon>
        <taxon>Spermatophyta</taxon>
        <taxon>Magnoliopsida</taxon>
        <taxon>eudicotyledons</taxon>
        <taxon>Gunneridae</taxon>
        <taxon>Pentapetalae</taxon>
        <taxon>rosids</taxon>
        <taxon>fabids</taxon>
        <taxon>Fabales</taxon>
        <taxon>Fabaceae</taxon>
        <taxon>Papilionoideae</taxon>
        <taxon>50 kb inversion clade</taxon>
        <taxon>NPAAA clade</taxon>
        <taxon>Hologalegina</taxon>
        <taxon>IRL clade</taxon>
        <taxon>Trifolieae</taxon>
        <taxon>Trifolium</taxon>
    </lineage>
</organism>
<dbReference type="Proteomes" id="UP000236291">
    <property type="component" value="Unassembled WGS sequence"/>
</dbReference>